<protein>
    <submittedName>
        <fullName evidence="2">AI-2E family transporter</fullName>
    </submittedName>
</protein>
<dbReference type="EMBL" id="JABCLD010001746">
    <property type="protein sequence ID" value="NMU27032.1"/>
    <property type="molecule type" value="Genomic_DNA"/>
</dbReference>
<dbReference type="Proteomes" id="UP000555836">
    <property type="component" value="Unassembled WGS sequence"/>
</dbReference>
<evidence type="ECO:0000313" key="3">
    <source>
        <dbReference type="Proteomes" id="UP000555836"/>
    </source>
</evidence>
<sequence>THLPYTALFKIPGPKPSVADWPIVGDKLYELWTLFATNLEQAIQTFMLQIKAGLTSLLGTLGGVLGSLLLSILSLA</sequence>
<feature type="non-terminal residue" evidence="2">
    <location>
        <position position="76"/>
    </location>
</feature>
<gene>
    <name evidence="2" type="ORF">HKB21_15550</name>
</gene>
<keyword evidence="1" id="KW-0812">Transmembrane</keyword>
<proteinExistence type="predicted"/>
<dbReference type="AlphaFoldDB" id="A0A7Y0X6T8"/>
<name>A0A7Y0X6T8_VIBPH</name>
<feature type="transmembrane region" description="Helical" evidence="1">
    <location>
        <begin position="54"/>
        <end position="75"/>
    </location>
</feature>
<keyword evidence="1" id="KW-0472">Membrane</keyword>
<reference evidence="2 3" key="1">
    <citation type="submission" date="2020-04" db="EMBL/GenBank/DDBJ databases">
        <title>Whole-genome sequencing of Vibrio spp. from China reveals different genetic environments of blaCTX-M-14 among diverse lineages.</title>
        <authorList>
            <person name="Zheng Z."/>
            <person name="Ye L."/>
            <person name="Chen S."/>
        </authorList>
    </citation>
    <scope>NUCLEOTIDE SEQUENCE [LARGE SCALE GENOMIC DNA]</scope>
    <source>
        <strain evidence="2 3">Vb0574</strain>
    </source>
</reference>
<organism evidence="2 3">
    <name type="scientific">Vibrio parahaemolyticus</name>
    <dbReference type="NCBI Taxonomy" id="670"/>
    <lineage>
        <taxon>Bacteria</taxon>
        <taxon>Pseudomonadati</taxon>
        <taxon>Pseudomonadota</taxon>
        <taxon>Gammaproteobacteria</taxon>
        <taxon>Vibrionales</taxon>
        <taxon>Vibrionaceae</taxon>
        <taxon>Vibrio</taxon>
    </lineage>
</organism>
<feature type="non-terminal residue" evidence="2">
    <location>
        <position position="1"/>
    </location>
</feature>
<keyword evidence="1" id="KW-1133">Transmembrane helix</keyword>
<comment type="caution">
    <text evidence="2">The sequence shown here is derived from an EMBL/GenBank/DDBJ whole genome shotgun (WGS) entry which is preliminary data.</text>
</comment>
<evidence type="ECO:0000313" key="2">
    <source>
        <dbReference type="EMBL" id="NMU27032.1"/>
    </source>
</evidence>
<evidence type="ECO:0000256" key="1">
    <source>
        <dbReference type="SAM" id="Phobius"/>
    </source>
</evidence>
<accession>A0A7Y0X6T8</accession>